<keyword evidence="2" id="KW-0812">Transmembrane</keyword>
<feature type="region of interest" description="Disordered" evidence="1">
    <location>
        <begin position="1"/>
        <end position="43"/>
    </location>
</feature>
<keyword evidence="3" id="KW-0934">Plastid</keyword>
<dbReference type="EMBL" id="MF276984">
    <property type="protein sequence ID" value="AWI68808.1"/>
    <property type="molecule type" value="Genomic_DNA"/>
</dbReference>
<keyword evidence="2" id="KW-1133">Transmembrane helix</keyword>
<dbReference type="GeneID" id="36951837"/>
<protein>
    <submittedName>
        <fullName evidence="3">Uncharacterized protein</fullName>
    </submittedName>
</protein>
<dbReference type="RefSeq" id="YP_009492203.1">
    <property type="nucleotide sequence ID" value="NC_037921.1"/>
</dbReference>
<feature type="region of interest" description="Disordered" evidence="1">
    <location>
        <begin position="123"/>
        <end position="143"/>
    </location>
</feature>
<keyword evidence="2" id="KW-0472">Membrane</keyword>
<evidence type="ECO:0000256" key="2">
    <source>
        <dbReference type="SAM" id="Phobius"/>
    </source>
</evidence>
<feature type="transmembrane region" description="Helical" evidence="2">
    <location>
        <begin position="52"/>
        <end position="69"/>
    </location>
</feature>
<keyword evidence="3" id="KW-0150">Chloroplast</keyword>
<accession>A0A2U8GJX5</accession>
<dbReference type="EMBL" id="MF276984">
    <property type="protein sequence ID" value="AWI68809.1"/>
    <property type="molecule type" value="Genomic_DNA"/>
</dbReference>
<dbReference type="AlphaFoldDB" id="A0A2U8GJX5"/>
<reference evidence="3" key="1">
    <citation type="journal article" date="2018" name="Am. J. Bot.">
        <title>Organellar phylogenomics inform systematics in the green algal family Hydrodictyaceae (Chlorophyceae) and provide clues to the complex evolutionary history of plastid genomes in the green algal tree of life.</title>
        <authorList>
            <person name="McManus H.A."/>
            <person name="Fucikova K."/>
            <person name="Lewis P.O."/>
            <person name="Lewis L.A."/>
            <person name="Karol K.G."/>
        </authorList>
    </citation>
    <scope>NUCLEOTIDE SEQUENCE</scope>
</reference>
<feature type="compositionally biased region" description="Basic and acidic residues" evidence="1">
    <location>
        <begin position="7"/>
        <end position="43"/>
    </location>
</feature>
<proteinExistence type="predicted"/>
<sequence>MRRAKERRSEAKKERCEERRSDAKSEAETRERRSEAKSAEVQRSETNRILRTINLILSNSYSFVLILFFRRNTLFELLIFRTNLIPLNSYLLLFASSSHRSFASVALPLRGSHRCVPQASEGVKHRCDPRSGSEGAKSSERRAKERRLCRPVCEGAKERRSKFFRTIHIL</sequence>
<evidence type="ECO:0000313" key="3">
    <source>
        <dbReference type="EMBL" id="AWI68808.1"/>
    </source>
</evidence>
<evidence type="ECO:0000256" key="1">
    <source>
        <dbReference type="SAM" id="MobiDB-lite"/>
    </source>
</evidence>
<name>A0A2U8GJX5_9CHLO</name>
<dbReference type="RefSeq" id="YP_009492158.1">
    <property type="nucleotide sequence ID" value="NC_037921.1"/>
</dbReference>
<dbReference type="GeneID" id="36951889"/>
<organism evidence="3">
    <name type="scientific">Pseudopediastrum integrum</name>
    <dbReference type="NCBI Taxonomy" id="271402"/>
    <lineage>
        <taxon>Eukaryota</taxon>
        <taxon>Viridiplantae</taxon>
        <taxon>Chlorophyta</taxon>
        <taxon>core chlorophytes</taxon>
        <taxon>Chlorophyceae</taxon>
        <taxon>CS clade</taxon>
        <taxon>Sphaeropleales</taxon>
        <taxon>Hydrodictyaceae</taxon>
        <taxon>Pseudopediastrum</taxon>
    </lineage>
</organism>
<geneLocation type="chloroplast" evidence="3"/>